<keyword evidence="2" id="KW-1185">Reference proteome</keyword>
<dbReference type="EMBL" id="BMFJ01000001">
    <property type="protein sequence ID" value="GGE37893.1"/>
    <property type="molecule type" value="Genomic_DNA"/>
</dbReference>
<dbReference type="Proteomes" id="UP000612855">
    <property type="component" value="Unassembled WGS sequence"/>
</dbReference>
<name>A0A917EFW3_9RHOB</name>
<accession>A0A917EFW3</accession>
<sequence length="69" mass="7681">MSDAAAKSRSPRVHALNLVDRHTGEPLRISGRVLTILARDPRIAARDLMQDRDPARWLVRAAEPEIASL</sequence>
<comment type="caution">
    <text evidence="1">The sequence shown here is derived from an EMBL/GenBank/DDBJ whole genome shotgun (WGS) entry which is preliminary data.</text>
</comment>
<proteinExistence type="predicted"/>
<dbReference type="RefSeq" id="WP_188478195.1">
    <property type="nucleotide sequence ID" value="NZ_BMFJ01000001.1"/>
</dbReference>
<organism evidence="1 2">
    <name type="scientific">Primorskyibacter flagellatus</name>
    <dbReference type="NCBI Taxonomy" id="1387277"/>
    <lineage>
        <taxon>Bacteria</taxon>
        <taxon>Pseudomonadati</taxon>
        <taxon>Pseudomonadota</taxon>
        <taxon>Alphaproteobacteria</taxon>
        <taxon>Rhodobacterales</taxon>
        <taxon>Roseobacteraceae</taxon>
        <taxon>Primorskyibacter</taxon>
    </lineage>
</organism>
<evidence type="ECO:0000313" key="1">
    <source>
        <dbReference type="EMBL" id="GGE37893.1"/>
    </source>
</evidence>
<protein>
    <submittedName>
        <fullName evidence="1">Uncharacterized protein</fullName>
    </submittedName>
</protein>
<reference evidence="2" key="1">
    <citation type="journal article" date="2019" name="Int. J. Syst. Evol. Microbiol.">
        <title>The Global Catalogue of Microorganisms (GCM) 10K type strain sequencing project: providing services to taxonomists for standard genome sequencing and annotation.</title>
        <authorList>
            <consortium name="The Broad Institute Genomics Platform"/>
            <consortium name="The Broad Institute Genome Sequencing Center for Infectious Disease"/>
            <person name="Wu L."/>
            <person name="Ma J."/>
        </authorList>
    </citation>
    <scope>NUCLEOTIDE SEQUENCE [LARGE SCALE GENOMIC DNA]</scope>
    <source>
        <strain evidence="2">CGMCC 1.12664</strain>
    </source>
</reference>
<dbReference type="AlphaFoldDB" id="A0A917EFW3"/>
<evidence type="ECO:0000313" key="2">
    <source>
        <dbReference type="Proteomes" id="UP000612855"/>
    </source>
</evidence>
<gene>
    <name evidence="1" type="ORF">GCM10011360_27130</name>
</gene>